<organism evidence="20 21">
    <name type="scientific">Ectothiorhodospira marina</name>
    <dbReference type="NCBI Taxonomy" id="1396821"/>
    <lineage>
        <taxon>Bacteria</taxon>
        <taxon>Pseudomonadati</taxon>
        <taxon>Pseudomonadota</taxon>
        <taxon>Gammaproteobacteria</taxon>
        <taxon>Chromatiales</taxon>
        <taxon>Ectothiorhodospiraceae</taxon>
        <taxon>Ectothiorhodospira</taxon>
    </lineage>
</organism>
<sequence>MRGLLEWVDARYPLTKTWNEHLAQYYAPKNFNFWYYFGSLAVLVLAIQIVSGIFLTMFYKPDANLAFASVEYIMRDVEWGWLVRYMHTTGASAFFIVVYLHMFRALLYGSYKKPRELIWVIGVAIYLVLMAEAFAGYMLPWGQMSYWGAQVIVNLFNTIPFIGGELVTWIRGDFLISDATLNRFFALHVAALPLVLIMLVFAHIVALHAVGSNNPDGVEIKKFTGDDGIPLDGIPFHPYYTVKDMIGFGVFLILFFAVVFFAPDMGGYFIEKSNFIQADPMVTPDLIHPVWYFGTFYTILRVIPDPFLGVLLMFGAVLILFFLPWLDRNPINSIRYRSAIHKLNLVTFGITFVILGWLGMKAVEPFYAELGLRFTTIYCAFFFVLWFHSKPRSFAFSWGSFLVLAAGYTYWDFLRVEAGADPTMTMTWWLLPTAYLAICLLGPLYTSFNEEKPVPARVTS</sequence>
<evidence type="ECO:0000256" key="5">
    <source>
        <dbReference type="ARBA" id="ARBA00022448"/>
    </source>
</evidence>
<dbReference type="EMBL" id="FOAA01000002">
    <property type="protein sequence ID" value="SEK46401.1"/>
    <property type="molecule type" value="Genomic_DNA"/>
</dbReference>
<dbReference type="OrthoDB" id="9804503at2"/>
<evidence type="ECO:0000256" key="6">
    <source>
        <dbReference type="ARBA" id="ARBA00022617"/>
    </source>
</evidence>
<feature type="transmembrane region" description="Helical" evidence="17">
    <location>
        <begin position="184"/>
        <end position="206"/>
    </location>
</feature>
<dbReference type="SUPFAM" id="SSF81342">
    <property type="entry name" value="Transmembrane di-heme cytochromes"/>
    <property type="match status" value="1"/>
</dbReference>
<evidence type="ECO:0000256" key="10">
    <source>
        <dbReference type="ARBA" id="ARBA00022982"/>
    </source>
</evidence>
<dbReference type="GO" id="GO:0008121">
    <property type="term" value="F:quinol-cytochrome-c reductase activity"/>
    <property type="evidence" value="ECO:0007669"/>
    <property type="project" value="InterPro"/>
</dbReference>
<accession>A0A1H7H7X3</accession>
<feature type="transmembrane region" description="Helical" evidence="17">
    <location>
        <begin position="343"/>
        <end position="360"/>
    </location>
</feature>
<dbReference type="Proteomes" id="UP000199256">
    <property type="component" value="Unassembled WGS sequence"/>
</dbReference>
<comment type="cofactor">
    <cofactor evidence="15">
        <name>heme</name>
        <dbReference type="ChEBI" id="CHEBI:30413"/>
    </cofactor>
    <text evidence="15">Binds 2 heme groups non-covalently.</text>
</comment>
<feature type="transmembrane region" description="Helical" evidence="17">
    <location>
        <begin position="366"/>
        <end position="387"/>
    </location>
</feature>
<proteinExistence type="inferred from homology"/>
<comment type="similarity">
    <text evidence="16">Belongs to the cytochrome b family.</text>
</comment>
<dbReference type="PANTHER" id="PTHR19271">
    <property type="entry name" value="CYTOCHROME B"/>
    <property type="match status" value="1"/>
</dbReference>
<dbReference type="STRING" id="1396821.SAMN05444515_10290"/>
<evidence type="ECO:0000256" key="2">
    <source>
        <dbReference type="ARBA" id="ARBA00004141"/>
    </source>
</evidence>
<keyword evidence="7 16" id="KW-0679">Respiratory chain</keyword>
<evidence type="ECO:0000256" key="1">
    <source>
        <dbReference type="ARBA" id="ARBA00002444"/>
    </source>
</evidence>
<feature type="domain" description="Cytochrome b/b6 N-terminal region profile" evidence="18">
    <location>
        <begin position="4"/>
        <end position="216"/>
    </location>
</feature>
<feature type="binding site" description="axial binding residue" evidence="15">
    <location>
        <position position="101"/>
    </location>
    <ligand>
        <name>heme b</name>
        <dbReference type="ChEBI" id="CHEBI:60344"/>
        <label>b566</label>
    </ligand>
    <ligandPart>
        <name>Fe</name>
        <dbReference type="ChEBI" id="CHEBI:18248"/>
    </ligandPart>
</feature>
<dbReference type="FunFam" id="1.20.810.10:FF:000004">
    <property type="entry name" value="Cytochrome b"/>
    <property type="match status" value="1"/>
</dbReference>
<evidence type="ECO:0000256" key="3">
    <source>
        <dbReference type="ARBA" id="ARBA00011649"/>
    </source>
</evidence>
<feature type="binding site" evidence="14">
    <location>
        <position position="208"/>
    </location>
    <ligand>
        <name>a ubiquinone</name>
        <dbReference type="ChEBI" id="CHEBI:16389"/>
    </ligand>
</feature>
<dbReference type="InterPro" id="IPR036150">
    <property type="entry name" value="Cyt_b/b6_C_sf"/>
</dbReference>
<dbReference type="GO" id="GO:0046872">
    <property type="term" value="F:metal ion binding"/>
    <property type="evidence" value="ECO:0007669"/>
    <property type="project" value="UniProtKB-KW"/>
</dbReference>
<feature type="transmembrane region" description="Helical" evidence="17">
    <location>
        <begin position="245"/>
        <end position="270"/>
    </location>
</feature>
<feature type="binding site" description="axial binding residue" evidence="15">
    <location>
        <position position="188"/>
    </location>
    <ligand>
        <name>heme b</name>
        <dbReference type="ChEBI" id="CHEBI:60344"/>
        <label>b562</label>
    </ligand>
    <ligandPart>
        <name>Fe</name>
        <dbReference type="ChEBI" id="CHEBI:18248"/>
    </ligandPart>
</feature>
<dbReference type="Gene3D" id="1.20.810.10">
    <property type="entry name" value="Cytochrome Bc1 Complex, Chain C"/>
    <property type="match status" value="1"/>
</dbReference>
<dbReference type="PROSITE" id="PS51002">
    <property type="entry name" value="CYTB_NTER"/>
    <property type="match status" value="1"/>
</dbReference>
<dbReference type="InterPro" id="IPR048259">
    <property type="entry name" value="Cytochrome_b_N_euk/bac"/>
</dbReference>
<evidence type="ECO:0000256" key="12">
    <source>
        <dbReference type="ARBA" id="ARBA00023004"/>
    </source>
</evidence>
<gene>
    <name evidence="20" type="ORF">SAMN05444515_10290</name>
</gene>
<dbReference type="PIRSF" id="PIRSF038885">
    <property type="entry name" value="COB"/>
    <property type="match status" value="1"/>
</dbReference>
<evidence type="ECO:0000256" key="16">
    <source>
        <dbReference type="RuleBase" id="RU003385"/>
    </source>
</evidence>
<dbReference type="SUPFAM" id="SSF81648">
    <property type="entry name" value="a domain/subunit of cytochrome bc1 complex (Ubiquinol-cytochrome c reductase)"/>
    <property type="match status" value="1"/>
</dbReference>
<feature type="transmembrane region" description="Helical" evidence="17">
    <location>
        <begin position="79"/>
        <end position="105"/>
    </location>
</feature>
<reference evidence="21" key="1">
    <citation type="submission" date="2016-10" db="EMBL/GenBank/DDBJ databases">
        <authorList>
            <person name="Varghese N."/>
            <person name="Submissions S."/>
        </authorList>
    </citation>
    <scope>NUCLEOTIDE SEQUENCE [LARGE SCALE GENOMIC DNA]</scope>
    <source>
        <strain evidence="21">DSM 241</strain>
    </source>
</reference>
<dbReference type="InterPro" id="IPR005798">
    <property type="entry name" value="Cyt_b/b6_C"/>
</dbReference>
<comment type="cofactor">
    <cofactor evidence="16">
        <name>heme b</name>
        <dbReference type="ChEBI" id="CHEBI:60344"/>
    </cofactor>
    <text evidence="16">Binds 2 heme groups non-covalently.</text>
</comment>
<evidence type="ECO:0000256" key="13">
    <source>
        <dbReference type="ARBA" id="ARBA00023136"/>
    </source>
</evidence>
<feature type="binding site" description="axial binding residue" evidence="15">
    <location>
        <position position="203"/>
    </location>
    <ligand>
        <name>heme b</name>
        <dbReference type="ChEBI" id="CHEBI:60344"/>
        <label>b566</label>
    </ligand>
    <ligandPart>
        <name>Fe</name>
        <dbReference type="ChEBI" id="CHEBI:18248"/>
    </ligandPart>
</feature>
<keyword evidence="10 16" id="KW-0249">Electron transport</keyword>
<feature type="transmembrane region" description="Helical" evidence="17">
    <location>
        <begin position="151"/>
        <end position="172"/>
    </location>
</feature>
<dbReference type="PROSITE" id="PS51003">
    <property type="entry name" value="CYTB_CTER"/>
    <property type="match status" value="1"/>
</dbReference>
<evidence type="ECO:0000259" key="19">
    <source>
        <dbReference type="PROSITE" id="PS51003"/>
    </source>
</evidence>
<dbReference type="Pfam" id="PF00032">
    <property type="entry name" value="Cytochrom_B_C"/>
    <property type="match status" value="1"/>
</dbReference>
<evidence type="ECO:0000259" key="18">
    <source>
        <dbReference type="PROSITE" id="PS51002"/>
    </source>
</evidence>
<comment type="subunit">
    <text evidence="3 16">The main subunits of complex b-c1 are: cytochrome b, cytochrome c1 and the Rieske protein.</text>
</comment>
<evidence type="ECO:0000256" key="7">
    <source>
        <dbReference type="ARBA" id="ARBA00022660"/>
    </source>
</evidence>
<feature type="transmembrane region" description="Helical" evidence="17">
    <location>
        <begin position="394"/>
        <end position="411"/>
    </location>
</feature>
<feature type="transmembrane region" description="Helical" evidence="17">
    <location>
        <begin position="117"/>
        <end position="139"/>
    </location>
</feature>
<keyword evidence="13 17" id="KW-0472">Membrane</keyword>
<keyword evidence="11 17" id="KW-1133">Transmembrane helix</keyword>
<comment type="subcellular location">
    <subcellularLocation>
        <location evidence="2">Membrane</location>
        <topology evidence="2">Multi-pass membrane protein</topology>
    </subcellularLocation>
</comment>
<evidence type="ECO:0000313" key="20">
    <source>
        <dbReference type="EMBL" id="SEK46401.1"/>
    </source>
</evidence>
<dbReference type="InterPro" id="IPR005797">
    <property type="entry name" value="Cyt_b/b6_N"/>
</dbReference>
<keyword evidence="8 16" id="KW-0812">Transmembrane</keyword>
<name>A0A1H7H7X3_9GAMM</name>
<evidence type="ECO:0000256" key="4">
    <source>
        <dbReference type="ARBA" id="ARBA00013531"/>
    </source>
</evidence>
<comment type="function">
    <text evidence="1 16">Component of the ubiquinol-cytochrome c reductase complex (complex III or cytochrome b-c1 complex), which is a respiratory chain that generates an electrochemical potential coupled to ATP synthesis.</text>
</comment>
<feature type="transmembrane region" description="Helical" evidence="17">
    <location>
        <begin position="426"/>
        <end position="448"/>
    </location>
</feature>
<dbReference type="InterPro" id="IPR027387">
    <property type="entry name" value="Cytb/b6-like_sf"/>
</dbReference>
<dbReference type="CDD" id="cd00284">
    <property type="entry name" value="Cytochrome_b_N"/>
    <property type="match status" value="1"/>
</dbReference>
<protein>
    <recommendedName>
        <fullName evidence="4 16">Cytochrome b</fullName>
    </recommendedName>
</protein>
<keyword evidence="5 16" id="KW-0813">Transport</keyword>
<feature type="transmembrane region" description="Helical" evidence="17">
    <location>
        <begin position="306"/>
        <end position="323"/>
    </location>
</feature>
<dbReference type="Pfam" id="PF00033">
    <property type="entry name" value="Cytochrome_B"/>
    <property type="match status" value="1"/>
</dbReference>
<evidence type="ECO:0000256" key="11">
    <source>
        <dbReference type="ARBA" id="ARBA00022989"/>
    </source>
</evidence>
<dbReference type="GO" id="GO:0045275">
    <property type="term" value="C:respiratory chain complex III"/>
    <property type="evidence" value="ECO:0007669"/>
    <property type="project" value="InterPro"/>
</dbReference>
<evidence type="ECO:0000256" key="9">
    <source>
        <dbReference type="ARBA" id="ARBA00022723"/>
    </source>
</evidence>
<evidence type="ECO:0000256" key="8">
    <source>
        <dbReference type="ARBA" id="ARBA00022692"/>
    </source>
</evidence>
<dbReference type="AlphaFoldDB" id="A0A1H7H7X3"/>
<dbReference type="PANTHER" id="PTHR19271:SF16">
    <property type="entry name" value="CYTOCHROME B"/>
    <property type="match status" value="1"/>
</dbReference>
<dbReference type="InterPro" id="IPR030689">
    <property type="entry name" value="Cytochrome_b"/>
</dbReference>
<dbReference type="RefSeq" id="WP_090250770.1">
    <property type="nucleotide sequence ID" value="NZ_FOAA01000002.1"/>
</dbReference>
<keyword evidence="21" id="KW-1185">Reference proteome</keyword>
<dbReference type="GO" id="GO:0016491">
    <property type="term" value="F:oxidoreductase activity"/>
    <property type="evidence" value="ECO:0007669"/>
    <property type="project" value="InterPro"/>
</dbReference>
<feature type="domain" description="Cytochrome b/b6 C-terminal region profile" evidence="19">
    <location>
        <begin position="226"/>
        <end position="399"/>
    </location>
</feature>
<evidence type="ECO:0000313" key="21">
    <source>
        <dbReference type="Proteomes" id="UP000199256"/>
    </source>
</evidence>
<evidence type="ECO:0000256" key="15">
    <source>
        <dbReference type="PIRSR" id="PIRSR038885-2"/>
    </source>
</evidence>
<keyword evidence="6 15" id="KW-0349">Heme</keyword>
<feature type="binding site" description="axial binding residue" evidence="15">
    <location>
        <position position="87"/>
    </location>
    <ligand>
        <name>heme b</name>
        <dbReference type="ChEBI" id="CHEBI:60344"/>
        <label>b562</label>
    </ligand>
    <ligandPart>
        <name>Fe</name>
        <dbReference type="ChEBI" id="CHEBI:18248"/>
    </ligandPart>
</feature>
<evidence type="ECO:0000256" key="17">
    <source>
        <dbReference type="SAM" id="Phobius"/>
    </source>
</evidence>
<keyword evidence="12 15" id="KW-0408">Iron</keyword>
<evidence type="ECO:0000256" key="14">
    <source>
        <dbReference type="PIRSR" id="PIRSR038885-1"/>
    </source>
</evidence>
<dbReference type="GO" id="GO:0022904">
    <property type="term" value="P:respiratory electron transport chain"/>
    <property type="evidence" value="ECO:0007669"/>
    <property type="project" value="InterPro"/>
</dbReference>
<keyword evidence="9 15" id="KW-0479">Metal-binding</keyword>
<dbReference type="InterPro" id="IPR016174">
    <property type="entry name" value="Di-haem_cyt_TM"/>
</dbReference>
<feature type="transmembrane region" description="Helical" evidence="17">
    <location>
        <begin position="33"/>
        <end position="59"/>
    </location>
</feature>